<feature type="region of interest" description="Disordered" evidence="1">
    <location>
        <begin position="65"/>
        <end position="92"/>
    </location>
</feature>
<dbReference type="RefSeq" id="XP_023594421.1">
    <property type="nucleotide sequence ID" value="XM_023738653.1"/>
</dbReference>
<gene>
    <name evidence="5" type="primary">LOC111822017</name>
</gene>
<reference evidence="5" key="1">
    <citation type="submission" date="2025-08" db="UniProtKB">
        <authorList>
            <consortium name="RefSeq"/>
        </authorList>
    </citation>
    <scope>IDENTIFICATION</scope>
</reference>
<dbReference type="Proteomes" id="UP000248480">
    <property type="component" value="Unplaced"/>
</dbReference>
<proteinExistence type="predicted"/>
<organism evidence="4 5">
    <name type="scientific">Trichechus manatus latirostris</name>
    <name type="common">Florida manatee</name>
    <dbReference type="NCBI Taxonomy" id="127582"/>
    <lineage>
        <taxon>Eukaryota</taxon>
        <taxon>Metazoa</taxon>
        <taxon>Chordata</taxon>
        <taxon>Craniata</taxon>
        <taxon>Vertebrata</taxon>
        <taxon>Euteleostomi</taxon>
        <taxon>Mammalia</taxon>
        <taxon>Eutheria</taxon>
        <taxon>Afrotheria</taxon>
        <taxon>Sirenia</taxon>
        <taxon>Trichechidae</taxon>
        <taxon>Trichechus</taxon>
    </lineage>
</organism>
<dbReference type="InterPro" id="IPR054504">
    <property type="entry name" value="PWWP_KDM3B"/>
</dbReference>
<dbReference type="InterPro" id="IPR054294">
    <property type="entry name" value="DUF7030"/>
</dbReference>
<dbReference type="Pfam" id="PF22988">
    <property type="entry name" value="PWWP_KDM3B"/>
    <property type="match status" value="1"/>
</dbReference>
<dbReference type="GeneID" id="111822017"/>
<evidence type="ECO:0000259" key="3">
    <source>
        <dbReference type="Pfam" id="PF22989"/>
    </source>
</evidence>
<feature type="domain" description="DUF7030" evidence="3">
    <location>
        <begin position="220"/>
        <end position="283"/>
    </location>
</feature>
<evidence type="ECO:0000256" key="1">
    <source>
        <dbReference type="SAM" id="MobiDB-lite"/>
    </source>
</evidence>
<dbReference type="InParanoid" id="A0A2Y9RLD8"/>
<accession>A0A2Y9RLD8</accession>
<feature type="domain" description="Lysine-specific demethylase 3B PWWP" evidence="2">
    <location>
        <begin position="293"/>
        <end position="330"/>
    </location>
</feature>
<dbReference type="KEGG" id="tmu:111822017"/>
<keyword evidence="4" id="KW-1185">Reference proteome</keyword>
<evidence type="ECO:0000313" key="4">
    <source>
        <dbReference type="Proteomes" id="UP000248480"/>
    </source>
</evidence>
<name>A0A2Y9RLD8_TRIMA</name>
<dbReference type="Pfam" id="PF22989">
    <property type="entry name" value="DUF7030"/>
    <property type="match status" value="1"/>
</dbReference>
<sequence length="359" mass="40800">MVENYWSKVRVTSSEEQPLMKSARFISSRVELAHLTVASSPPPHTDEGATNREVNLKHFNSVAEEGELSFPPRPAPLSSLVLEQPSPSREPSLSRRRVRHYFPSVEYWPRRCGGVRGFLRASDGSVEICQFFCGTAAQGYEFGSPREFRGQRASGLAVPSQAERLVRPECAFARSPSCRRLSVRTQHGRPVGVGFRWFLGREEESAASGGTAMAVETRPELVGKRFLCVAVGDKARPERWESGRCWRGWRAGVIRAVSHRDSRNPDLAAYVEFDDLEWDKREWVKVYEDFSTFLVEYHLIWAKRKDPSQTQGSKSKQIQWPALIVKGCIDCHCSKLGYECFHLSTPLQALIPYFWITLF</sequence>
<dbReference type="AlphaFoldDB" id="A0A2Y9RLD8"/>
<evidence type="ECO:0000259" key="2">
    <source>
        <dbReference type="Pfam" id="PF22988"/>
    </source>
</evidence>
<protein>
    <submittedName>
        <fullName evidence="5">Uncharacterized protein LOC111822017</fullName>
    </submittedName>
</protein>
<evidence type="ECO:0000313" key="5">
    <source>
        <dbReference type="RefSeq" id="XP_023594421.1"/>
    </source>
</evidence>